<proteinExistence type="predicted"/>
<accession>A0A1H2TXR4</accession>
<reference evidence="1 2" key="1">
    <citation type="submission" date="2016-10" db="EMBL/GenBank/DDBJ databases">
        <authorList>
            <person name="Varghese N."/>
            <person name="Submissions S."/>
        </authorList>
    </citation>
    <scope>NUCLEOTIDE SEQUENCE [LARGE SCALE GENOMIC DNA]</scope>
    <source>
        <strain evidence="1 2">WCC6</strain>
    </source>
</reference>
<gene>
    <name evidence="1" type="ORF">SAMN05216495_10221</name>
</gene>
<dbReference type="Proteomes" id="UP000182379">
    <property type="component" value="Unassembled WGS sequence"/>
</dbReference>
<evidence type="ECO:0000313" key="1">
    <source>
        <dbReference type="EMBL" id="SDW48089.1"/>
    </source>
</evidence>
<name>A0A1H2TXR4_ACIFE</name>
<sequence>MTEKQPSLYRINLKPGNCKDRKKLIQFCLKDDFEKQYVVIGWSSIYKDDNNSQFTDYNGFYDAVLKKRGKSHHALNVFRNVVPNDLFWTRDLNGYYWICRAKEGAAPYNQENDLDIGSMVPVEAYKVGLEVPGQIKASFTAVRNTIHDLTGNELVLNYSKYEFNKRSGKDVYSYDCKQGEGSFLDNLPDFDLEELVISYIQLKENYYVLSNSIANHSTTIKIECEFISRDPAKKGQRAVVQVKGGRDKKLKAEDFKEFTEKGCLVYLYAPYIENPEKDERIIVITKEELERFYQEYKGLLPDSITQWENLFQ</sequence>
<dbReference type="EMBL" id="FNOP01000002">
    <property type="protein sequence ID" value="SDW48089.1"/>
    <property type="molecule type" value="Genomic_DNA"/>
</dbReference>
<protein>
    <submittedName>
        <fullName evidence="1">Uncharacterized protein</fullName>
    </submittedName>
</protein>
<evidence type="ECO:0000313" key="2">
    <source>
        <dbReference type="Proteomes" id="UP000182379"/>
    </source>
</evidence>
<dbReference type="AlphaFoldDB" id="A0A1H2TXR4"/>
<comment type="caution">
    <text evidence="1">The sequence shown here is derived from an EMBL/GenBank/DDBJ whole genome shotgun (WGS) entry which is preliminary data.</text>
</comment>
<dbReference type="RefSeq" id="WP_074704258.1">
    <property type="nucleotide sequence ID" value="NZ_FNOP01000002.1"/>
</dbReference>
<organism evidence="1 2">
    <name type="scientific">Acidaminococcus fermentans</name>
    <dbReference type="NCBI Taxonomy" id="905"/>
    <lineage>
        <taxon>Bacteria</taxon>
        <taxon>Bacillati</taxon>
        <taxon>Bacillota</taxon>
        <taxon>Negativicutes</taxon>
        <taxon>Acidaminococcales</taxon>
        <taxon>Acidaminococcaceae</taxon>
        <taxon>Acidaminococcus</taxon>
    </lineage>
</organism>